<evidence type="ECO:0000256" key="3">
    <source>
        <dbReference type="ARBA" id="ARBA00022801"/>
    </source>
</evidence>
<organism evidence="5 6">
    <name type="scientific">Phenylobacterium soli</name>
    <dbReference type="NCBI Taxonomy" id="2170551"/>
    <lineage>
        <taxon>Bacteria</taxon>
        <taxon>Pseudomonadati</taxon>
        <taxon>Pseudomonadota</taxon>
        <taxon>Alphaproteobacteria</taxon>
        <taxon>Caulobacterales</taxon>
        <taxon>Caulobacteraceae</taxon>
        <taxon>Phenylobacterium</taxon>
    </lineage>
</organism>
<sequence length="249" mass="26498">MSIEEVTVQLPAPKPLALRDCALFLDLDGTLAPIAARPQDVRPDPRRTDLLERLAEQLEGRLAVITGRTLEDADRILEGRVGAIAAVHGLIRRDAQGTLHAHAPHPRLAEAAEALRRFAARDSGLLVEEKGLSVALHFRLARHCADAARACARRLAAETGLTVQDGDMVEELRTPGPTKADSVRAFMAEPPFAGATPVFLGDDITDENGFAAARELGGAGILVGAPRPTGARYRLPGVEAALAWLEAAL</sequence>
<comment type="pathway">
    <text evidence="1 4">Glycan biosynthesis; trehalose biosynthesis.</text>
</comment>
<dbReference type="SUPFAM" id="SSF56784">
    <property type="entry name" value="HAD-like"/>
    <property type="match status" value="1"/>
</dbReference>
<dbReference type="Pfam" id="PF02358">
    <property type="entry name" value="Trehalose_PPase"/>
    <property type="match status" value="1"/>
</dbReference>
<dbReference type="NCBIfam" id="TIGR01484">
    <property type="entry name" value="HAD-SF-IIB"/>
    <property type="match status" value="1"/>
</dbReference>
<dbReference type="EMBL" id="QFYQ01000001">
    <property type="protein sequence ID" value="RAK53806.1"/>
    <property type="molecule type" value="Genomic_DNA"/>
</dbReference>
<keyword evidence="3 4" id="KW-0378">Hydrolase</keyword>
<dbReference type="OrthoDB" id="9814913at2"/>
<evidence type="ECO:0000256" key="1">
    <source>
        <dbReference type="ARBA" id="ARBA00005199"/>
    </source>
</evidence>
<gene>
    <name evidence="5" type="primary">otsB</name>
    <name evidence="5" type="ORF">DJ017_04315</name>
</gene>
<dbReference type="Proteomes" id="UP000249254">
    <property type="component" value="Unassembled WGS sequence"/>
</dbReference>
<dbReference type="PANTHER" id="PTHR43768:SF3">
    <property type="entry name" value="TREHALOSE 6-PHOSPHATE PHOSPHATASE"/>
    <property type="match status" value="1"/>
</dbReference>
<dbReference type="GO" id="GO:0046872">
    <property type="term" value="F:metal ion binding"/>
    <property type="evidence" value="ECO:0007669"/>
    <property type="project" value="UniProtKB-KW"/>
</dbReference>
<dbReference type="Gene3D" id="3.40.50.1000">
    <property type="entry name" value="HAD superfamily/HAD-like"/>
    <property type="match status" value="1"/>
</dbReference>
<keyword evidence="4" id="KW-0460">Magnesium</keyword>
<dbReference type="RefSeq" id="WP_111527557.1">
    <property type="nucleotide sequence ID" value="NZ_JBHRSG010000002.1"/>
</dbReference>
<dbReference type="InterPro" id="IPR044651">
    <property type="entry name" value="OTSB-like"/>
</dbReference>
<protein>
    <recommendedName>
        <fullName evidence="4">Trehalose 6-phosphate phosphatase</fullName>
        <ecNumber evidence="4">3.1.3.12</ecNumber>
    </recommendedName>
</protein>
<dbReference type="InterPro" id="IPR023214">
    <property type="entry name" value="HAD_sf"/>
</dbReference>
<dbReference type="InterPro" id="IPR003337">
    <property type="entry name" value="Trehalose_PPase"/>
</dbReference>
<dbReference type="Gene3D" id="3.30.70.1020">
    <property type="entry name" value="Trehalose-6-phosphate phosphatase related protein, domain 2"/>
    <property type="match status" value="1"/>
</dbReference>
<evidence type="ECO:0000256" key="2">
    <source>
        <dbReference type="ARBA" id="ARBA00008770"/>
    </source>
</evidence>
<comment type="caution">
    <text evidence="5">The sequence shown here is derived from an EMBL/GenBank/DDBJ whole genome shotgun (WGS) entry which is preliminary data.</text>
</comment>
<comment type="catalytic activity">
    <reaction evidence="4">
        <text>alpha,alpha-trehalose 6-phosphate + H2O = alpha,alpha-trehalose + phosphate</text>
        <dbReference type="Rhea" id="RHEA:23420"/>
        <dbReference type="ChEBI" id="CHEBI:15377"/>
        <dbReference type="ChEBI" id="CHEBI:16551"/>
        <dbReference type="ChEBI" id="CHEBI:43474"/>
        <dbReference type="ChEBI" id="CHEBI:58429"/>
        <dbReference type="EC" id="3.1.3.12"/>
    </reaction>
</comment>
<comment type="function">
    <text evidence="4">Removes the phosphate from trehalose 6-phosphate to produce free trehalose.</text>
</comment>
<dbReference type="AlphaFoldDB" id="A0A328AIC0"/>
<name>A0A328AIC0_9CAUL</name>
<evidence type="ECO:0000256" key="4">
    <source>
        <dbReference type="RuleBase" id="RU361117"/>
    </source>
</evidence>
<dbReference type="EC" id="3.1.3.12" evidence="4"/>
<dbReference type="GO" id="GO:0005992">
    <property type="term" value="P:trehalose biosynthetic process"/>
    <property type="evidence" value="ECO:0007669"/>
    <property type="project" value="UniProtKB-UniPathway"/>
</dbReference>
<dbReference type="GO" id="GO:0004805">
    <property type="term" value="F:trehalose-phosphatase activity"/>
    <property type="evidence" value="ECO:0007669"/>
    <property type="project" value="UniProtKB-EC"/>
</dbReference>
<evidence type="ECO:0000313" key="6">
    <source>
        <dbReference type="Proteomes" id="UP000249254"/>
    </source>
</evidence>
<dbReference type="PANTHER" id="PTHR43768">
    <property type="entry name" value="TREHALOSE 6-PHOSPHATE PHOSPHATASE"/>
    <property type="match status" value="1"/>
</dbReference>
<proteinExistence type="inferred from homology"/>
<comment type="cofactor">
    <cofactor evidence="4">
        <name>Mg(2+)</name>
        <dbReference type="ChEBI" id="CHEBI:18420"/>
    </cofactor>
</comment>
<reference evidence="6" key="1">
    <citation type="submission" date="2018-05" db="EMBL/GenBank/DDBJ databases">
        <authorList>
            <person name="Li X."/>
        </authorList>
    </citation>
    <scope>NUCLEOTIDE SEQUENCE [LARGE SCALE GENOMIC DNA]</scope>
    <source>
        <strain evidence="6">LX32</strain>
    </source>
</reference>
<dbReference type="InterPro" id="IPR036412">
    <property type="entry name" value="HAD-like_sf"/>
</dbReference>
<dbReference type="NCBIfam" id="TIGR00685">
    <property type="entry name" value="T6PP"/>
    <property type="match status" value="1"/>
</dbReference>
<comment type="similarity">
    <text evidence="2 4">Belongs to the trehalose phosphatase family.</text>
</comment>
<accession>A0A328AIC0</accession>
<keyword evidence="4" id="KW-0479">Metal-binding</keyword>
<dbReference type="InterPro" id="IPR006379">
    <property type="entry name" value="HAD-SF_hydro_IIB"/>
</dbReference>
<dbReference type="UniPathway" id="UPA00299"/>
<evidence type="ECO:0000313" key="5">
    <source>
        <dbReference type="EMBL" id="RAK53806.1"/>
    </source>
</evidence>
<keyword evidence="6" id="KW-1185">Reference proteome</keyword>